<dbReference type="EC" id="2.4.99.28" evidence="14"/>
<organism evidence="19 20">
    <name type="scientific">Candidatus Fusicatenibacter merdavium</name>
    <dbReference type="NCBI Taxonomy" id="2838600"/>
    <lineage>
        <taxon>Bacteria</taxon>
        <taxon>Bacillati</taxon>
        <taxon>Bacillota</taxon>
        <taxon>Clostridia</taxon>
        <taxon>Lachnospirales</taxon>
        <taxon>Lachnospiraceae</taxon>
        <taxon>Fusicatenibacter</taxon>
    </lineage>
</organism>
<feature type="compositionally biased region" description="Acidic residues" evidence="17">
    <location>
        <begin position="662"/>
        <end position="672"/>
    </location>
</feature>
<comment type="caution">
    <text evidence="19">The sequence shown here is derived from an EMBL/GenBank/DDBJ whole genome shotgun (WGS) entry which is preliminary data.</text>
</comment>
<evidence type="ECO:0000256" key="7">
    <source>
        <dbReference type="ARBA" id="ARBA00022989"/>
    </source>
</evidence>
<evidence type="ECO:0000256" key="5">
    <source>
        <dbReference type="ARBA" id="ARBA00022960"/>
    </source>
</evidence>
<dbReference type="PROSITE" id="PS51257">
    <property type="entry name" value="PROKAR_LIPOPROTEIN"/>
    <property type="match status" value="1"/>
</dbReference>
<dbReference type="PANTHER" id="PTHR30474">
    <property type="entry name" value="CELL CYCLE PROTEIN"/>
    <property type="match status" value="1"/>
</dbReference>
<sequence length="688" mass="76264">MRKMSRTQVRTFERFLIACIAIQGMLLIMACIQQVWIRYLPFAGVQLALGVIGIFAVLRWTGADCAARLVLWSVSLLSVGQLIQVILQQGEAYDDYAENFWRFLFVALVLSVIVRGCYKYLYLLMGDLRGTWLLIGLSAACIGILLLFGTEENGAKLWLRAGGMSVQLTEILKLLFIFAACSIICIRGKLSLIRQIGLIVFIGVMAAGVAVGLNEFGTGLVLGLTGLFLLYLFSRKSAGKWIAFAVLGVLLLAGLCVVGGFQIYRHFPMEVSNEIFGEQFSATANREVLIQVLRENWEDIKEDARGDEDGKNAAPSVVQMDMENFLQFLEEDLTDQDVDLSYPDGLYSETESPEEAQRQQRYIAAITTLAGSDLFRELFNNYFISSDIYANRMLAAFRENYQKVSGPEKVLRKCQEGVLLLYVKGMDKIKDKFTGFLRPEEEALGSAYQINNGIESMATGGLFGNGPEVVMNRDVFASDSDMVFAMIVSELGGVFGIAVIILNMLILKEALEISMLTSSWYQKGVCIAVGSSWFLQAVIIIAGNCRWIPLTGITLPLVSAGGSSLVVSVVSIVLLIVIAARPVPEYWYGCSGISRDPGRKRSKRFSGFTEAAAGLFHGEQRDDQEESEDLTYGSYGCSEKQSADPYRSPEEGNRPDNAPDDKTEEQEKEEMADDRQTTEEWEGFSEED</sequence>
<proteinExistence type="inferred from homology"/>
<evidence type="ECO:0000256" key="2">
    <source>
        <dbReference type="ARBA" id="ARBA00022676"/>
    </source>
</evidence>
<comment type="similarity">
    <text evidence="11">Belongs to the SEDS family. FtsW subfamily.</text>
</comment>
<dbReference type="GO" id="GO:0032153">
    <property type="term" value="C:cell division site"/>
    <property type="evidence" value="ECO:0007669"/>
    <property type="project" value="TreeGrafter"/>
</dbReference>
<feature type="transmembrane region" description="Helical" evidence="18">
    <location>
        <begin position="69"/>
        <end position="87"/>
    </location>
</feature>
<feature type="transmembrane region" description="Helical" evidence="18">
    <location>
        <begin position="42"/>
        <end position="62"/>
    </location>
</feature>
<feature type="transmembrane region" description="Helical" evidence="18">
    <location>
        <begin position="130"/>
        <end position="148"/>
    </location>
</feature>
<dbReference type="GO" id="GO:0005886">
    <property type="term" value="C:plasma membrane"/>
    <property type="evidence" value="ECO:0007669"/>
    <property type="project" value="TreeGrafter"/>
</dbReference>
<comment type="subcellular location">
    <subcellularLocation>
        <location evidence="1">Membrane</location>
        <topology evidence="1">Multi-pass membrane protein</topology>
    </subcellularLocation>
</comment>
<evidence type="ECO:0000256" key="11">
    <source>
        <dbReference type="ARBA" id="ARBA00038053"/>
    </source>
</evidence>
<feature type="transmembrane region" description="Helical" evidence="18">
    <location>
        <begin position="192"/>
        <end position="210"/>
    </location>
</feature>
<dbReference type="Proteomes" id="UP000886890">
    <property type="component" value="Unassembled WGS sequence"/>
</dbReference>
<evidence type="ECO:0000256" key="10">
    <source>
        <dbReference type="ARBA" id="ARBA00033270"/>
    </source>
</evidence>
<dbReference type="EMBL" id="DXEK01000042">
    <property type="protein sequence ID" value="HIX76450.1"/>
    <property type="molecule type" value="Genomic_DNA"/>
</dbReference>
<reference evidence="19" key="2">
    <citation type="submission" date="2021-04" db="EMBL/GenBank/DDBJ databases">
        <authorList>
            <person name="Gilroy R."/>
        </authorList>
    </citation>
    <scope>NUCLEOTIDE SEQUENCE</scope>
    <source>
        <strain evidence="19">CHK183-1962</strain>
    </source>
</reference>
<evidence type="ECO:0000256" key="9">
    <source>
        <dbReference type="ARBA" id="ARBA00032370"/>
    </source>
</evidence>
<evidence type="ECO:0000256" key="14">
    <source>
        <dbReference type="ARBA" id="ARBA00044770"/>
    </source>
</evidence>
<dbReference type="GO" id="GO:0009252">
    <property type="term" value="P:peptidoglycan biosynthetic process"/>
    <property type="evidence" value="ECO:0007669"/>
    <property type="project" value="UniProtKB-KW"/>
</dbReference>
<evidence type="ECO:0000313" key="19">
    <source>
        <dbReference type="EMBL" id="HIX76450.1"/>
    </source>
</evidence>
<keyword evidence="4 18" id="KW-0812">Transmembrane</keyword>
<dbReference type="GO" id="GO:0015648">
    <property type="term" value="F:lipid-linked peptidoglycan transporter activity"/>
    <property type="evidence" value="ECO:0007669"/>
    <property type="project" value="TreeGrafter"/>
</dbReference>
<feature type="transmembrane region" description="Helical" evidence="18">
    <location>
        <begin position="525"/>
        <end position="543"/>
    </location>
</feature>
<evidence type="ECO:0000256" key="1">
    <source>
        <dbReference type="ARBA" id="ARBA00004141"/>
    </source>
</evidence>
<feature type="transmembrane region" description="Helical" evidence="18">
    <location>
        <begin position="482"/>
        <end position="505"/>
    </location>
</feature>
<accession>A0A9D2BH66</accession>
<feature type="transmembrane region" description="Helical" evidence="18">
    <location>
        <begin position="12"/>
        <end position="36"/>
    </location>
</feature>
<keyword evidence="5" id="KW-0133">Cell shape</keyword>
<feature type="region of interest" description="Disordered" evidence="17">
    <location>
        <begin position="616"/>
        <end position="688"/>
    </location>
</feature>
<dbReference type="Pfam" id="PF01098">
    <property type="entry name" value="FTSW_RODA_SPOVE"/>
    <property type="match status" value="2"/>
</dbReference>
<evidence type="ECO:0000256" key="13">
    <source>
        <dbReference type="ARBA" id="ARBA00041418"/>
    </source>
</evidence>
<evidence type="ECO:0000256" key="15">
    <source>
        <dbReference type="ARBA" id="ARBA00049902"/>
    </source>
</evidence>
<evidence type="ECO:0000256" key="16">
    <source>
        <dbReference type="ARBA" id="ARBA00049966"/>
    </source>
</evidence>
<evidence type="ECO:0000256" key="18">
    <source>
        <dbReference type="SAM" id="Phobius"/>
    </source>
</evidence>
<reference evidence="19" key="1">
    <citation type="journal article" date="2021" name="PeerJ">
        <title>Extensive microbial diversity within the chicken gut microbiome revealed by metagenomics and culture.</title>
        <authorList>
            <person name="Gilroy R."/>
            <person name="Ravi A."/>
            <person name="Getino M."/>
            <person name="Pursley I."/>
            <person name="Horton D.L."/>
            <person name="Alikhan N.F."/>
            <person name="Baker D."/>
            <person name="Gharbi K."/>
            <person name="Hall N."/>
            <person name="Watson M."/>
            <person name="Adriaenssens E.M."/>
            <person name="Foster-Nyarko E."/>
            <person name="Jarju S."/>
            <person name="Secka A."/>
            <person name="Antonio M."/>
            <person name="Oren A."/>
            <person name="Chaudhuri R.R."/>
            <person name="La Ragione R."/>
            <person name="Hildebrand F."/>
            <person name="Pallen M.J."/>
        </authorList>
    </citation>
    <scope>NUCLEOTIDE SEQUENCE</scope>
    <source>
        <strain evidence="19">CHK183-1962</strain>
    </source>
</reference>
<comment type="function">
    <text evidence="16">Peptidoglycan polymerase that is essential for cell division.</text>
</comment>
<dbReference type="InterPro" id="IPR001182">
    <property type="entry name" value="FtsW/RodA"/>
</dbReference>
<evidence type="ECO:0000256" key="4">
    <source>
        <dbReference type="ARBA" id="ARBA00022692"/>
    </source>
</evidence>
<feature type="compositionally biased region" description="Basic and acidic residues" evidence="17">
    <location>
        <begin position="647"/>
        <end position="661"/>
    </location>
</feature>
<feature type="transmembrane region" description="Helical" evidence="18">
    <location>
        <begin position="168"/>
        <end position="185"/>
    </location>
</feature>
<dbReference type="GO" id="GO:0008360">
    <property type="term" value="P:regulation of cell shape"/>
    <property type="evidence" value="ECO:0007669"/>
    <property type="project" value="UniProtKB-KW"/>
</dbReference>
<keyword evidence="3" id="KW-0808">Transferase</keyword>
<keyword evidence="8 18" id="KW-0472">Membrane</keyword>
<name>A0A9D2BH66_9FIRM</name>
<dbReference type="GO" id="GO:0008955">
    <property type="term" value="F:peptidoglycan glycosyltransferase activity"/>
    <property type="evidence" value="ECO:0007669"/>
    <property type="project" value="UniProtKB-EC"/>
</dbReference>
<feature type="transmembrane region" description="Helical" evidence="18">
    <location>
        <begin position="216"/>
        <end position="234"/>
    </location>
</feature>
<dbReference type="PANTHER" id="PTHR30474:SF2">
    <property type="entry name" value="PEPTIDOGLYCAN GLYCOSYLTRANSFERASE FTSW-RELATED"/>
    <property type="match status" value="1"/>
</dbReference>
<evidence type="ECO:0000256" key="3">
    <source>
        <dbReference type="ARBA" id="ARBA00022679"/>
    </source>
</evidence>
<evidence type="ECO:0000313" key="20">
    <source>
        <dbReference type="Proteomes" id="UP000886890"/>
    </source>
</evidence>
<dbReference type="AlphaFoldDB" id="A0A9D2BH66"/>
<keyword evidence="6" id="KW-0573">Peptidoglycan synthesis</keyword>
<feature type="compositionally biased region" description="Acidic residues" evidence="17">
    <location>
        <begin position="679"/>
        <end position="688"/>
    </location>
</feature>
<evidence type="ECO:0000256" key="12">
    <source>
        <dbReference type="ARBA" id="ARBA00041185"/>
    </source>
</evidence>
<comment type="catalytic activity">
    <reaction evidence="15">
        <text>[GlcNAc-(1-&gt;4)-Mur2Ac(oyl-L-Ala-gamma-D-Glu-L-Lys-D-Ala-D-Ala)](n)-di-trans,octa-cis-undecaprenyl diphosphate + beta-D-GlcNAc-(1-&gt;4)-Mur2Ac(oyl-L-Ala-gamma-D-Glu-L-Lys-D-Ala-D-Ala)-di-trans,octa-cis-undecaprenyl diphosphate = [GlcNAc-(1-&gt;4)-Mur2Ac(oyl-L-Ala-gamma-D-Glu-L-Lys-D-Ala-D-Ala)](n+1)-di-trans,octa-cis-undecaprenyl diphosphate + di-trans,octa-cis-undecaprenyl diphosphate + H(+)</text>
        <dbReference type="Rhea" id="RHEA:23708"/>
        <dbReference type="Rhea" id="RHEA-COMP:9602"/>
        <dbReference type="Rhea" id="RHEA-COMP:9603"/>
        <dbReference type="ChEBI" id="CHEBI:15378"/>
        <dbReference type="ChEBI" id="CHEBI:58405"/>
        <dbReference type="ChEBI" id="CHEBI:60033"/>
        <dbReference type="ChEBI" id="CHEBI:78435"/>
        <dbReference type="EC" id="2.4.99.28"/>
    </reaction>
</comment>
<dbReference type="GO" id="GO:0051301">
    <property type="term" value="P:cell division"/>
    <property type="evidence" value="ECO:0007669"/>
    <property type="project" value="InterPro"/>
</dbReference>
<protein>
    <recommendedName>
        <fullName evidence="12">Probable peptidoglycan glycosyltransferase FtsW</fullName>
        <ecNumber evidence="14">2.4.99.28</ecNumber>
    </recommendedName>
    <alternativeName>
        <fullName evidence="13">Cell division protein FtsW</fullName>
    </alternativeName>
    <alternativeName>
        <fullName evidence="10">Cell wall polymerase</fullName>
    </alternativeName>
    <alternativeName>
        <fullName evidence="9">Peptidoglycan polymerase</fullName>
    </alternativeName>
</protein>
<feature type="transmembrane region" description="Helical" evidence="18">
    <location>
        <begin position="241"/>
        <end position="264"/>
    </location>
</feature>
<keyword evidence="7 18" id="KW-1133">Transmembrane helix</keyword>
<keyword evidence="2" id="KW-0328">Glycosyltransferase</keyword>
<evidence type="ECO:0000256" key="17">
    <source>
        <dbReference type="SAM" id="MobiDB-lite"/>
    </source>
</evidence>
<gene>
    <name evidence="19" type="ORF">H9734_02475</name>
</gene>
<evidence type="ECO:0000256" key="8">
    <source>
        <dbReference type="ARBA" id="ARBA00023136"/>
    </source>
</evidence>
<feature type="transmembrane region" description="Helical" evidence="18">
    <location>
        <begin position="555"/>
        <end position="578"/>
    </location>
</feature>
<evidence type="ECO:0000256" key="6">
    <source>
        <dbReference type="ARBA" id="ARBA00022984"/>
    </source>
</evidence>
<feature type="transmembrane region" description="Helical" evidence="18">
    <location>
        <begin position="99"/>
        <end position="118"/>
    </location>
</feature>